<keyword evidence="1 6" id="KW-0819">tRNA processing</keyword>
<sequence>MDKQSSYQKIVFDDEYFMRIALQEAMKAYEVNEIPVGAVVVSNNRIIAKAHNQVEKLKDATAHAEMLALSSAFSYIGGKYLPDCTLYVTLEPCLMCASATFWSKLSRIVFSASDIRLGYRTFGTNVLHPKTKIDAGILEQESQKVLQSFFAKLRE</sequence>
<dbReference type="InterPro" id="IPR028883">
    <property type="entry name" value="tRNA_aden_deaminase"/>
</dbReference>
<feature type="domain" description="CMP/dCMP-type deaminase" evidence="7">
    <location>
        <begin position="12"/>
        <end position="122"/>
    </location>
</feature>
<keyword evidence="2 6" id="KW-0479">Metal-binding</keyword>
<feature type="active site" description="Proton donor" evidence="6">
    <location>
        <position position="65"/>
    </location>
</feature>
<dbReference type="OrthoDB" id="9802676at2"/>
<dbReference type="RefSeq" id="WP_012472433.1">
    <property type="nucleotide sequence ID" value="NC_010830.1"/>
</dbReference>
<comment type="catalytic activity">
    <reaction evidence="5 6">
        <text>adenosine(34) in tRNA + H2O + H(+) = inosine(34) in tRNA + NH4(+)</text>
        <dbReference type="Rhea" id="RHEA:43168"/>
        <dbReference type="Rhea" id="RHEA-COMP:10373"/>
        <dbReference type="Rhea" id="RHEA-COMP:10374"/>
        <dbReference type="ChEBI" id="CHEBI:15377"/>
        <dbReference type="ChEBI" id="CHEBI:15378"/>
        <dbReference type="ChEBI" id="CHEBI:28938"/>
        <dbReference type="ChEBI" id="CHEBI:74411"/>
        <dbReference type="ChEBI" id="CHEBI:82852"/>
        <dbReference type="EC" id="3.5.4.33"/>
    </reaction>
</comment>
<dbReference type="STRING" id="452471.Aasi_0231"/>
<dbReference type="eggNOG" id="COG0590">
    <property type="taxonomic scope" value="Bacteria"/>
</dbReference>
<gene>
    <name evidence="6" type="primary">tadA</name>
    <name evidence="8" type="ordered locus">Aasi_0231</name>
</gene>
<evidence type="ECO:0000256" key="6">
    <source>
        <dbReference type="HAMAP-Rule" id="MF_00972"/>
    </source>
</evidence>
<dbReference type="HOGENOM" id="CLU_025810_3_2_10"/>
<dbReference type="SUPFAM" id="SSF53927">
    <property type="entry name" value="Cytidine deaminase-like"/>
    <property type="match status" value="1"/>
</dbReference>
<feature type="binding site" evidence="6">
    <location>
        <position position="93"/>
    </location>
    <ligand>
        <name>Zn(2+)</name>
        <dbReference type="ChEBI" id="CHEBI:29105"/>
        <note>catalytic</note>
    </ligand>
</feature>
<dbReference type="PANTHER" id="PTHR11079">
    <property type="entry name" value="CYTOSINE DEAMINASE FAMILY MEMBER"/>
    <property type="match status" value="1"/>
</dbReference>
<dbReference type="Pfam" id="PF00383">
    <property type="entry name" value="dCMP_cyt_deam_1"/>
    <property type="match status" value="1"/>
</dbReference>
<dbReference type="PROSITE" id="PS51747">
    <property type="entry name" value="CYT_DCMP_DEAMINASES_2"/>
    <property type="match status" value="1"/>
</dbReference>
<dbReference type="HAMAP" id="MF_00972">
    <property type="entry name" value="tRNA_aden_deaminase"/>
    <property type="match status" value="1"/>
</dbReference>
<dbReference type="EMBL" id="CP001102">
    <property type="protein sequence ID" value="ACE05675.1"/>
    <property type="molecule type" value="Genomic_DNA"/>
</dbReference>
<feature type="binding site" evidence="6">
    <location>
        <position position="96"/>
    </location>
    <ligand>
        <name>Zn(2+)</name>
        <dbReference type="ChEBI" id="CHEBI:29105"/>
        <note>catalytic</note>
    </ligand>
</feature>
<comment type="subunit">
    <text evidence="6">Homodimer.</text>
</comment>
<keyword evidence="3 6" id="KW-0378">Hydrolase</keyword>
<name>B3ER23_AMOA5</name>
<dbReference type="GO" id="GO:0008270">
    <property type="term" value="F:zinc ion binding"/>
    <property type="evidence" value="ECO:0007669"/>
    <property type="project" value="UniProtKB-UniRule"/>
</dbReference>
<dbReference type="CDD" id="cd01285">
    <property type="entry name" value="nucleoside_deaminase"/>
    <property type="match status" value="1"/>
</dbReference>
<dbReference type="InterPro" id="IPR016193">
    <property type="entry name" value="Cytidine_deaminase-like"/>
</dbReference>
<dbReference type="PANTHER" id="PTHR11079:SF202">
    <property type="entry name" value="TRNA-SPECIFIC ADENOSINE DEAMINASE"/>
    <property type="match status" value="1"/>
</dbReference>
<evidence type="ECO:0000259" key="7">
    <source>
        <dbReference type="PROSITE" id="PS51747"/>
    </source>
</evidence>
<evidence type="ECO:0000256" key="1">
    <source>
        <dbReference type="ARBA" id="ARBA00022694"/>
    </source>
</evidence>
<dbReference type="GO" id="GO:0052717">
    <property type="term" value="F:tRNA-specific adenosine-34 deaminase activity"/>
    <property type="evidence" value="ECO:0007669"/>
    <property type="project" value="UniProtKB-UniRule"/>
</dbReference>
<dbReference type="AlphaFoldDB" id="B3ER23"/>
<evidence type="ECO:0000256" key="2">
    <source>
        <dbReference type="ARBA" id="ARBA00022723"/>
    </source>
</evidence>
<evidence type="ECO:0000313" key="9">
    <source>
        <dbReference type="Proteomes" id="UP000001227"/>
    </source>
</evidence>
<proteinExistence type="inferred from homology"/>
<protein>
    <recommendedName>
        <fullName evidence="6">tRNA-specific adenosine deaminase</fullName>
        <ecNumber evidence="6">3.5.4.33</ecNumber>
    </recommendedName>
</protein>
<organism evidence="8 9">
    <name type="scientific">Amoebophilus asiaticus (strain 5a2)</name>
    <dbReference type="NCBI Taxonomy" id="452471"/>
    <lineage>
        <taxon>Bacteria</taxon>
        <taxon>Pseudomonadati</taxon>
        <taxon>Bacteroidota</taxon>
        <taxon>Cytophagia</taxon>
        <taxon>Cytophagales</taxon>
        <taxon>Amoebophilaceae</taxon>
        <taxon>Candidatus Amoebophilus</taxon>
    </lineage>
</organism>
<evidence type="ECO:0000256" key="5">
    <source>
        <dbReference type="ARBA" id="ARBA00048045"/>
    </source>
</evidence>
<comment type="similarity">
    <text evidence="6">Belongs to the cytidine and deoxycytidylate deaminase family.</text>
</comment>
<evidence type="ECO:0000256" key="4">
    <source>
        <dbReference type="ARBA" id="ARBA00022833"/>
    </source>
</evidence>
<keyword evidence="9" id="KW-1185">Reference proteome</keyword>
<evidence type="ECO:0000256" key="3">
    <source>
        <dbReference type="ARBA" id="ARBA00022801"/>
    </source>
</evidence>
<dbReference type="GO" id="GO:0002100">
    <property type="term" value="P:tRNA wobble adenosine to inosine editing"/>
    <property type="evidence" value="ECO:0007669"/>
    <property type="project" value="UniProtKB-UniRule"/>
</dbReference>
<dbReference type="Gene3D" id="3.40.140.10">
    <property type="entry name" value="Cytidine Deaminase, domain 2"/>
    <property type="match status" value="1"/>
</dbReference>
<evidence type="ECO:0000313" key="8">
    <source>
        <dbReference type="EMBL" id="ACE05675.1"/>
    </source>
</evidence>
<dbReference type="KEGG" id="aas:Aasi_0231"/>
<comment type="function">
    <text evidence="6">Catalyzes the deamination of adenosine to inosine at the wobble position 34 of tRNA(Arg2).</text>
</comment>
<dbReference type="InterPro" id="IPR002125">
    <property type="entry name" value="CMP_dCMP_dom"/>
</dbReference>
<accession>B3ER23</accession>
<dbReference type="EC" id="3.5.4.33" evidence="6"/>
<dbReference type="Proteomes" id="UP000001227">
    <property type="component" value="Chromosome"/>
</dbReference>
<reference evidence="8 9" key="1">
    <citation type="journal article" date="2010" name="J. Bacteriol.">
        <title>The genome of the amoeba symbiont 'Candidatus Amoebophilus asiaticus' reveals common mechanisms for host cell interaction among amoeba-associated bacteria.</title>
        <authorList>
            <person name="Schmitz-Esser S."/>
            <person name="Tischler P."/>
            <person name="Arnold R."/>
            <person name="Montanaro J."/>
            <person name="Wagner M."/>
            <person name="Rattei T."/>
            <person name="Horn M."/>
        </authorList>
    </citation>
    <scope>NUCLEOTIDE SEQUENCE [LARGE SCALE GENOMIC DNA]</scope>
    <source>
        <strain evidence="8 9">5a2</strain>
    </source>
</reference>
<feature type="binding site" evidence="6">
    <location>
        <position position="63"/>
    </location>
    <ligand>
        <name>Zn(2+)</name>
        <dbReference type="ChEBI" id="CHEBI:29105"/>
        <note>catalytic</note>
    </ligand>
</feature>
<comment type="cofactor">
    <cofactor evidence="6">
        <name>Zn(2+)</name>
        <dbReference type="ChEBI" id="CHEBI:29105"/>
    </cofactor>
    <text evidence="6">Binds 1 zinc ion per subunit.</text>
</comment>
<keyword evidence="4 6" id="KW-0862">Zinc</keyword>